<dbReference type="RefSeq" id="WP_139698537.1">
    <property type="nucleotide sequence ID" value="NZ_CP074074.1"/>
</dbReference>
<organism evidence="4 5">
    <name type="scientific">Allotamlana fucoidanivorans</name>
    <dbReference type="NCBI Taxonomy" id="2583814"/>
    <lineage>
        <taxon>Bacteria</taxon>
        <taxon>Pseudomonadati</taxon>
        <taxon>Bacteroidota</taxon>
        <taxon>Flavobacteriia</taxon>
        <taxon>Flavobacteriales</taxon>
        <taxon>Flavobacteriaceae</taxon>
        <taxon>Allotamlana</taxon>
    </lineage>
</organism>
<gene>
    <name evidence="4" type="ORF">FGF67_14780</name>
</gene>
<evidence type="ECO:0000313" key="4">
    <source>
        <dbReference type="EMBL" id="TNJ42161.1"/>
    </source>
</evidence>
<dbReference type="Proteomes" id="UP000308713">
    <property type="component" value="Unassembled WGS sequence"/>
</dbReference>
<evidence type="ECO:0000259" key="3">
    <source>
        <dbReference type="Pfam" id="PF18962"/>
    </source>
</evidence>
<evidence type="ECO:0000256" key="1">
    <source>
        <dbReference type="ARBA" id="ARBA00022729"/>
    </source>
</evidence>
<dbReference type="AlphaFoldDB" id="A0A5C4SFB1"/>
<sequence length="595" mass="66240">MINRIILFMILTSSLIGQAQLAIRNDAFVFVNDEIVFVEDDINLNEATSSIYLRNEAQVIQGTGTTGNSGVGKLSIQQNGTTNAYAYNYWCSPVGNTDASSNANRPYRFNTNMYDETSAPIGANLAGYTGGFNGSSAPLVISTRWLYSYKTGSSYADWNYIGSNYDLPSGYGFTMKGTNGSRSSQLYDFRGKPNNGDISVDVEAGKSTLVGNPYPSALDALGFIHAPINTGNMTGTLYFWEQDATVNSHYLSAYRGGYASYTISADGSLESYVPATFNSYNGDGTINTIGSPSSAGKTVKRYIPVGQGFMIEGHIGISGTQQVYFRNSQRVYEKESDGNSEFFKVNNSKAKTSQKTKLTEEGFPLIPTDYKRFRLNVDFNNTYTRQLLHNFHHSATPGFDYGLESKFSDVLNSDASWVLNEENYITQAHAFTKDLTIPLRINLDKKQPIKIRVADIQHFNTNQPIFLYDAELNKYFDLTTQDYSTILEAGHYNDRFAITFTQNTLSKDNFIANSFNVFQDNNLSELKIINTKRLPIKSISLYDITGKEVLYLVLNSAETDYTYTTKSLSDGVYVVTIQSESQKNFTKKVLISNSK</sequence>
<name>A0A5C4SFB1_9FLAO</name>
<evidence type="ECO:0000256" key="2">
    <source>
        <dbReference type="SAM" id="SignalP"/>
    </source>
</evidence>
<keyword evidence="5" id="KW-1185">Reference proteome</keyword>
<dbReference type="EMBL" id="VDCS01000015">
    <property type="protein sequence ID" value="TNJ42161.1"/>
    <property type="molecule type" value="Genomic_DNA"/>
</dbReference>
<feature type="domain" description="Secretion system C-terminal sorting" evidence="3">
    <location>
        <begin position="526"/>
        <end position="591"/>
    </location>
</feature>
<dbReference type="Pfam" id="PF18962">
    <property type="entry name" value="Por_Secre_tail"/>
    <property type="match status" value="1"/>
</dbReference>
<feature type="signal peptide" evidence="2">
    <location>
        <begin position="1"/>
        <end position="19"/>
    </location>
</feature>
<protein>
    <submittedName>
        <fullName evidence="4">T9SS type A sorting domain-containing protein</fullName>
    </submittedName>
</protein>
<proteinExistence type="predicted"/>
<dbReference type="NCBIfam" id="TIGR04183">
    <property type="entry name" value="Por_Secre_tail"/>
    <property type="match status" value="1"/>
</dbReference>
<dbReference type="InterPro" id="IPR026444">
    <property type="entry name" value="Secre_tail"/>
</dbReference>
<comment type="caution">
    <text evidence="4">The sequence shown here is derived from an EMBL/GenBank/DDBJ whole genome shotgun (WGS) entry which is preliminary data.</text>
</comment>
<accession>A0A5C4SFB1</accession>
<evidence type="ECO:0000313" key="5">
    <source>
        <dbReference type="Proteomes" id="UP000308713"/>
    </source>
</evidence>
<dbReference type="OrthoDB" id="2582440at2"/>
<keyword evidence="1 2" id="KW-0732">Signal</keyword>
<feature type="chain" id="PRO_5022790060" evidence="2">
    <location>
        <begin position="20"/>
        <end position="595"/>
    </location>
</feature>
<reference evidence="4 5" key="1">
    <citation type="submission" date="2019-05" db="EMBL/GenBank/DDBJ databases">
        <title>Tamlana fucoidanivorans sp. nov., isolated from the surface of algae collected from Fujian province in China.</title>
        <authorList>
            <person name="Li J."/>
        </authorList>
    </citation>
    <scope>NUCLEOTIDE SEQUENCE [LARGE SCALE GENOMIC DNA]</scope>
    <source>
        <strain evidence="4 5">CW2-9</strain>
    </source>
</reference>